<name>A0A3N9TK81_9VIBR</name>
<dbReference type="EMBL" id="RJVQ01000002">
    <property type="protein sequence ID" value="RQW64223.1"/>
    <property type="molecule type" value="Genomic_DNA"/>
</dbReference>
<accession>A0A3N9TK81</accession>
<comment type="caution">
    <text evidence="2">The sequence shown here is derived from an EMBL/GenBank/DDBJ whole genome shotgun (WGS) entry which is preliminary data.</text>
</comment>
<keyword evidence="1" id="KW-0732">Signal</keyword>
<reference evidence="2 3" key="1">
    <citation type="submission" date="2018-11" db="EMBL/GenBank/DDBJ databases">
        <title>Vibrio LJC006 sp. nov., isolated from seawater during the bloom of the enteromorpha.</title>
        <authorList>
            <person name="Liang J."/>
        </authorList>
    </citation>
    <scope>NUCLEOTIDE SEQUENCE [LARGE SCALE GENOMIC DNA]</scope>
    <source>
        <strain evidence="2 3">LJC006</strain>
    </source>
</reference>
<evidence type="ECO:0000313" key="3">
    <source>
        <dbReference type="Proteomes" id="UP000281112"/>
    </source>
</evidence>
<dbReference type="RefSeq" id="WP_124936343.1">
    <property type="nucleotide sequence ID" value="NZ_RJVQ01000002.1"/>
</dbReference>
<gene>
    <name evidence="2" type="ORF">EES38_06455</name>
</gene>
<sequence length="142" mass="15334">MKIIKMAAVGACLLSASVFAESSNNIDLAGNKVAVGIGADQGLSAVFELNDQYRVTAGNDGLAFDYLFQRGTFSNPDIPVDWYVGAGGWTEWDNDDYGARLPVGINWNYQKINVYGQVSPQFDFGDDDELEIGAAVGVTYSF</sequence>
<evidence type="ECO:0000313" key="2">
    <source>
        <dbReference type="EMBL" id="RQW64223.1"/>
    </source>
</evidence>
<dbReference type="Proteomes" id="UP000281112">
    <property type="component" value="Unassembled WGS sequence"/>
</dbReference>
<proteinExistence type="predicted"/>
<keyword evidence="3" id="KW-1185">Reference proteome</keyword>
<protein>
    <recommendedName>
        <fullName evidence="4">Porin</fullName>
    </recommendedName>
</protein>
<dbReference type="OrthoDB" id="5733495at2"/>
<evidence type="ECO:0008006" key="4">
    <source>
        <dbReference type="Google" id="ProtNLM"/>
    </source>
</evidence>
<organism evidence="2 3">
    <name type="scientific">Vibrio viridaestus</name>
    <dbReference type="NCBI Taxonomy" id="2487322"/>
    <lineage>
        <taxon>Bacteria</taxon>
        <taxon>Pseudomonadati</taxon>
        <taxon>Pseudomonadota</taxon>
        <taxon>Gammaproteobacteria</taxon>
        <taxon>Vibrionales</taxon>
        <taxon>Vibrionaceae</taxon>
        <taxon>Vibrio</taxon>
    </lineage>
</organism>
<feature type="chain" id="PRO_5018103268" description="Porin" evidence="1">
    <location>
        <begin position="21"/>
        <end position="142"/>
    </location>
</feature>
<evidence type="ECO:0000256" key="1">
    <source>
        <dbReference type="SAM" id="SignalP"/>
    </source>
</evidence>
<dbReference type="AlphaFoldDB" id="A0A3N9TK81"/>
<feature type="signal peptide" evidence="1">
    <location>
        <begin position="1"/>
        <end position="20"/>
    </location>
</feature>